<dbReference type="EMBL" id="BAABME010000517">
    <property type="protein sequence ID" value="GAA0143434.1"/>
    <property type="molecule type" value="Genomic_DNA"/>
</dbReference>
<comment type="caution">
    <text evidence="2">The sequence shown here is derived from an EMBL/GenBank/DDBJ whole genome shotgun (WGS) entry which is preliminary data.</text>
</comment>
<dbReference type="Gene3D" id="3.30.420.10">
    <property type="entry name" value="Ribonuclease H-like superfamily/Ribonuclease H"/>
    <property type="match status" value="1"/>
</dbReference>
<dbReference type="InterPro" id="IPR001584">
    <property type="entry name" value="Integrase_cat-core"/>
</dbReference>
<reference evidence="2 3" key="1">
    <citation type="submission" date="2024-01" db="EMBL/GenBank/DDBJ databases">
        <title>The complete chloroplast genome sequence of Lithospermum erythrorhizon: insights into the phylogenetic relationship among Boraginaceae species and the maternal lineages of purple gromwells.</title>
        <authorList>
            <person name="Okada T."/>
            <person name="Watanabe K."/>
        </authorList>
    </citation>
    <scope>NUCLEOTIDE SEQUENCE [LARGE SCALE GENOMIC DNA]</scope>
</reference>
<dbReference type="GO" id="GO:0015074">
    <property type="term" value="P:DNA integration"/>
    <property type="evidence" value="ECO:0007669"/>
    <property type="project" value="InterPro"/>
</dbReference>
<dbReference type="PROSITE" id="PS50994">
    <property type="entry name" value="INTEGRASE"/>
    <property type="match status" value="1"/>
</dbReference>
<proteinExistence type="predicted"/>
<dbReference type="PANTHER" id="PTHR37984:SF5">
    <property type="entry name" value="PROTEIN NYNRIN-LIKE"/>
    <property type="match status" value="1"/>
</dbReference>
<protein>
    <recommendedName>
        <fullName evidence="1">Integrase catalytic domain-containing protein</fullName>
    </recommendedName>
</protein>
<gene>
    <name evidence="2" type="ORF">LIER_04121</name>
</gene>
<evidence type="ECO:0000313" key="2">
    <source>
        <dbReference type="EMBL" id="GAA0143434.1"/>
    </source>
</evidence>
<dbReference type="AlphaFoldDB" id="A0AAV3NW11"/>
<dbReference type="Proteomes" id="UP001454036">
    <property type="component" value="Unassembled WGS sequence"/>
</dbReference>
<dbReference type="SUPFAM" id="SSF53098">
    <property type="entry name" value="Ribonuclease H-like"/>
    <property type="match status" value="1"/>
</dbReference>
<dbReference type="InterPro" id="IPR050951">
    <property type="entry name" value="Retrovirus_Pol_polyprotein"/>
</dbReference>
<feature type="domain" description="Integrase catalytic" evidence="1">
    <location>
        <begin position="1"/>
        <end position="117"/>
    </location>
</feature>
<evidence type="ECO:0000259" key="1">
    <source>
        <dbReference type="PROSITE" id="PS50994"/>
    </source>
</evidence>
<name>A0AAV3NW11_LITER</name>
<dbReference type="Pfam" id="PF00665">
    <property type="entry name" value="rve"/>
    <property type="match status" value="1"/>
</dbReference>
<keyword evidence="3" id="KW-1185">Reference proteome</keyword>
<dbReference type="InterPro" id="IPR012337">
    <property type="entry name" value="RNaseH-like_sf"/>
</dbReference>
<dbReference type="GO" id="GO:0003676">
    <property type="term" value="F:nucleic acid binding"/>
    <property type="evidence" value="ECO:0007669"/>
    <property type="project" value="InterPro"/>
</dbReference>
<dbReference type="InterPro" id="IPR036397">
    <property type="entry name" value="RNaseH_sf"/>
</dbReference>
<accession>A0AAV3NW11</accession>
<dbReference type="PANTHER" id="PTHR37984">
    <property type="entry name" value="PROTEIN CBG26694"/>
    <property type="match status" value="1"/>
</dbReference>
<sequence length="164" mass="18878">MLANIKGDDMVRFLWKQVLTRFGILRILVSDNRAQFVSSTLQQFCEKYNIEHRFAPVYYPQASNESNHIQRDKKESGLEWGIRGILDRGIANGVMVSVNYTSHATSETPFSLVYGTEVVLPAEVGLPTWRHRGFDEIQNSRALKEQLNFIDEIRDKALFTTQKI</sequence>
<evidence type="ECO:0000313" key="3">
    <source>
        <dbReference type="Proteomes" id="UP001454036"/>
    </source>
</evidence>
<organism evidence="2 3">
    <name type="scientific">Lithospermum erythrorhizon</name>
    <name type="common">Purple gromwell</name>
    <name type="synonym">Lithospermum officinale var. erythrorhizon</name>
    <dbReference type="NCBI Taxonomy" id="34254"/>
    <lineage>
        <taxon>Eukaryota</taxon>
        <taxon>Viridiplantae</taxon>
        <taxon>Streptophyta</taxon>
        <taxon>Embryophyta</taxon>
        <taxon>Tracheophyta</taxon>
        <taxon>Spermatophyta</taxon>
        <taxon>Magnoliopsida</taxon>
        <taxon>eudicotyledons</taxon>
        <taxon>Gunneridae</taxon>
        <taxon>Pentapetalae</taxon>
        <taxon>asterids</taxon>
        <taxon>lamiids</taxon>
        <taxon>Boraginales</taxon>
        <taxon>Boraginaceae</taxon>
        <taxon>Boraginoideae</taxon>
        <taxon>Lithospermeae</taxon>
        <taxon>Lithospermum</taxon>
    </lineage>
</organism>